<evidence type="ECO:0000256" key="2">
    <source>
        <dbReference type="ARBA" id="ARBA00023002"/>
    </source>
</evidence>
<gene>
    <name evidence="3" type="ORF">R7226_29355</name>
</gene>
<reference evidence="3 4" key="2">
    <citation type="submission" date="2023-10" db="EMBL/GenBank/DDBJ databases">
        <authorList>
            <person name="Han X.F."/>
        </authorList>
    </citation>
    <scope>NUCLEOTIDE SEQUENCE [LARGE SCALE GENOMIC DNA]</scope>
    <source>
        <strain evidence="3 4">KCTC 39840</strain>
    </source>
</reference>
<dbReference type="CDD" id="cd05233">
    <property type="entry name" value="SDR_c"/>
    <property type="match status" value="1"/>
</dbReference>
<dbReference type="SUPFAM" id="SSF51735">
    <property type="entry name" value="NAD(P)-binding Rossmann-fold domains"/>
    <property type="match status" value="1"/>
</dbReference>
<accession>A0ABU4I2J0</accession>
<keyword evidence="4" id="KW-1185">Reference proteome</keyword>
<sequence length="278" mass="28194">MTRQQQIVPLAGRFDGKVALVVGGSLGIGRASAERLAREGARVVVGGHDEASVEAAVAALAALAPGGAGAVAGLAGDVRDDGYAEALVERAISGFGGLDVLVYSAGVQRYGTVETTDHATWEEVFAVNVGGIHRVGQRAIPALRARGGGAIVLVSSTQATASQTDVAAYTASKGAISALTRAMALDHAPDRIRVNAVAPGSVDTPMLRWAADLFRGERTAEEVVGEWGAMHPLGRVASTDEVAAAITFLASPDAGFVTGAELRVDGGLLAALPVGLPR</sequence>
<dbReference type="PROSITE" id="PS00061">
    <property type="entry name" value="ADH_SHORT"/>
    <property type="match status" value="1"/>
</dbReference>
<protein>
    <submittedName>
        <fullName evidence="3">SDR family oxidoreductase</fullName>
    </submittedName>
</protein>
<dbReference type="Proteomes" id="UP001284601">
    <property type="component" value="Unassembled WGS sequence"/>
</dbReference>
<dbReference type="PRINTS" id="PR00080">
    <property type="entry name" value="SDRFAMILY"/>
</dbReference>
<dbReference type="RefSeq" id="WP_318601033.1">
    <property type="nucleotide sequence ID" value="NZ_JAWSTH010000147.1"/>
</dbReference>
<reference evidence="4" key="1">
    <citation type="submission" date="2023-07" db="EMBL/GenBank/DDBJ databases">
        <title>Conexibacter stalactiti sp. nov., isolated from stalactites in a lava cave and emended description of the genus Conexibacter.</title>
        <authorList>
            <person name="Lee S.D."/>
        </authorList>
    </citation>
    <scope>NUCLEOTIDE SEQUENCE [LARGE SCALE GENOMIC DNA]</scope>
    <source>
        <strain evidence="4">KCTC 39840</strain>
    </source>
</reference>
<evidence type="ECO:0000313" key="4">
    <source>
        <dbReference type="Proteomes" id="UP001284601"/>
    </source>
</evidence>
<proteinExistence type="inferred from homology"/>
<dbReference type="Pfam" id="PF13561">
    <property type="entry name" value="adh_short_C2"/>
    <property type="match status" value="1"/>
</dbReference>
<dbReference type="InterPro" id="IPR020904">
    <property type="entry name" value="Sc_DH/Rdtase_CS"/>
</dbReference>
<dbReference type="InterPro" id="IPR002347">
    <property type="entry name" value="SDR_fam"/>
</dbReference>
<evidence type="ECO:0000256" key="1">
    <source>
        <dbReference type="ARBA" id="ARBA00006484"/>
    </source>
</evidence>
<organism evidence="3 4">
    <name type="scientific">Conexibacter stalactiti</name>
    <dbReference type="NCBI Taxonomy" id="1940611"/>
    <lineage>
        <taxon>Bacteria</taxon>
        <taxon>Bacillati</taxon>
        <taxon>Actinomycetota</taxon>
        <taxon>Thermoleophilia</taxon>
        <taxon>Solirubrobacterales</taxon>
        <taxon>Conexibacteraceae</taxon>
        <taxon>Conexibacter</taxon>
    </lineage>
</organism>
<dbReference type="InterPro" id="IPR036291">
    <property type="entry name" value="NAD(P)-bd_dom_sf"/>
</dbReference>
<dbReference type="PRINTS" id="PR00081">
    <property type="entry name" value="GDHRDH"/>
</dbReference>
<dbReference type="Gene3D" id="3.40.50.720">
    <property type="entry name" value="NAD(P)-binding Rossmann-like Domain"/>
    <property type="match status" value="1"/>
</dbReference>
<dbReference type="PANTHER" id="PTHR24321:SF14">
    <property type="entry name" value="SHORT-CHAIN TYPE DEHYDROGENASE_REDUCTASE BLR2146-RELATED"/>
    <property type="match status" value="1"/>
</dbReference>
<dbReference type="EMBL" id="JAWSTH010000147">
    <property type="protein sequence ID" value="MDW5598504.1"/>
    <property type="molecule type" value="Genomic_DNA"/>
</dbReference>
<comment type="caution">
    <text evidence="3">The sequence shown here is derived from an EMBL/GenBank/DDBJ whole genome shotgun (WGS) entry which is preliminary data.</text>
</comment>
<comment type="similarity">
    <text evidence="1">Belongs to the short-chain dehydrogenases/reductases (SDR) family.</text>
</comment>
<name>A0ABU4I2J0_9ACTN</name>
<keyword evidence="2" id="KW-0560">Oxidoreductase</keyword>
<dbReference type="PANTHER" id="PTHR24321">
    <property type="entry name" value="DEHYDROGENASES, SHORT CHAIN"/>
    <property type="match status" value="1"/>
</dbReference>
<evidence type="ECO:0000313" key="3">
    <source>
        <dbReference type="EMBL" id="MDW5598504.1"/>
    </source>
</evidence>